<dbReference type="AlphaFoldDB" id="A0ABD3V2M7"/>
<gene>
    <name evidence="1" type="ORF">ACJMK2_014031</name>
</gene>
<sequence length="89" mass="10554">MHAILYTCSMATMSCFNTAKIEEDTRGQRKNIVWKKHKRALLQSQNLVCFAGYSKDAYSNSLRWRKKNENKALICYLQFYNQNEHKICK</sequence>
<evidence type="ECO:0000313" key="1">
    <source>
        <dbReference type="EMBL" id="KAL3854782.1"/>
    </source>
</evidence>
<evidence type="ECO:0000313" key="2">
    <source>
        <dbReference type="Proteomes" id="UP001634394"/>
    </source>
</evidence>
<organism evidence="1 2">
    <name type="scientific">Sinanodonta woodiana</name>
    <name type="common">Chinese pond mussel</name>
    <name type="synonym">Anodonta woodiana</name>
    <dbReference type="NCBI Taxonomy" id="1069815"/>
    <lineage>
        <taxon>Eukaryota</taxon>
        <taxon>Metazoa</taxon>
        <taxon>Spiralia</taxon>
        <taxon>Lophotrochozoa</taxon>
        <taxon>Mollusca</taxon>
        <taxon>Bivalvia</taxon>
        <taxon>Autobranchia</taxon>
        <taxon>Heteroconchia</taxon>
        <taxon>Palaeoheterodonta</taxon>
        <taxon>Unionida</taxon>
        <taxon>Unionoidea</taxon>
        <taxon>Unionidae</taxon>
        <taxon>Unioninae</taxon>
        <taxon>Sinanodonta</taxon>
    </lineage>
</organism>
<keyword evidence="2" id="KW-1185">Reference proteome</keyword>
<proteinExistence type="predicted"/>
<reference evidence="1 2" key="1">
    <citation type="submission" date="2024-11" db="EMBL/GenBank/DDBJ databases">
        <title>Chromosome-level genome assembly of the freshwater bivalve Anodonta woodiana.</title>
        <authorList>
            <person name="Chen X."/>
        </authorList>
    </citation>
    <scope>NUCLEOTIDE SEQUENCE [LARGE SCALE GENOMIC DNA]</scope>
    <source>
        <strain evidence="1">MN2024</strain>
        <tissue evidence="1">Gills</tissue>
    </source>
</reference>
<dbReference type="EMBL" id="JBJQND010000014">
    <property type="protein sequence ID" value="KAL3854782.1"/>
    <property type="molecule type" value="Genomic_DNA"/>
</dbReference>
<accession>A0ABD3V2M7</accession>
<comment type="caution">
    <text evidence="1">The sequence shown here is derived from an EMBL/GenBank/DDBJ whole genome shotgun (WGS) entry which is preliminary data.</text>
</comment>
<protein>
    <submittedName>
        <fullName evidence="1">Uncharacterized protein</fullName>
    </submittedName>
</protein>
<dbReference type="Proteomes" id="UP001634394">
    <property type="component" value="Unassembled WGS sequence"/>
</dbReference>
<name>A0ABD3V2M7_SINWO</name>